<organism evidence="1 2">
    <name type="scientific">Brassica napus</name>
    <name type="common">Rape</name>
    <dbReference type="NCBI Taxonomy" id="3708"/>
    <lineage>
        <taxon>Eukaryota</taxon>
        <taxon>Viridiplantae</taxon>
        <taxon>Streptophyta</taxon>
        <taxon>Embryophyta</taxon>
        <taxon>Tracheophyta</taxon>
        <taxon>Spermatophyta</taxon>
        <taxon>Magnoliopsida</taxon>
        <taxon>eudicotyledons</taxon>
        <taxon>Gunneridae</taxon>
        <taxon>Pentapetalae</taxon>
        <taxon>rosids</taxon>
        <taxon>malvids</taxon>
        <taxon>Brassicales</taxon>
        <taxon>Brassicaceae</taxon>
        <taxon>Brassiceae</taxon>
        <taxon>Brassica</taxon>
    </lineage>
</organism>
<dbReference type="Proteomes" id="UP000824890">
    <property type="component" value="Unassembled WGS sequence"/>
</dbReference>
<sequence length="83" mass="9805">RVSVQNNYKAKSDICNMVKQTKKLNISLRRLRSPIAIKKQKERSPRRHVDTRANERAISLSSGEEHRRVKWATSLFHVSLHQW</sequence>
<proteinExistence type="predicted"/>
<accession>A0ABQ8E6K9</accession>
<protein>
    <submittedName>
        <fullName evidence="1">Uncharacterized protein</fullName>
    </submittedName>
</protein>
<gene>
    <name evidence="1" type="ORF">HID58_004503</name>
</gene>
<evidence type="ECO:0000313" key="1">
    <source>
        <dbReference type="EMBL" id="KAH0937042.1"/>
    </source>
</evidence>
<evidence type="ECO:0000313" key="2">
    <source>
        <dbReference type="Proteomes" id="UP000824890"/>
    </source>
</evidence>
<reference evidence="1 2" key="1">
    <citation type="submission" date="2021-05" db="EMBL/GenBank/DDBJ databases">
        <title>Genome Assembly of Synthetic Allotetraploid Brassica napus Reveals Homoeologous Exchanges between Subgenomes.</title>
        <authorList>
            <person name="Davis J.T."/>
        </authorList>
    </citation>
    <scope>NUCLEOTIDE SEQUENCE [LARGE SCALE GENOMIC DNA]</scope>
    <source>
        <strain evidence="2">cv. Da-Ae</strain>
        <tissue evidence="1">Seedling</tissue>
    </source>
</reference>
<keyword evidence="2" id="KW-1185">Reference proteome</keyword>
<dbReference type="EMBL" id="JAGKQM010000002">
    <property type="protein sequence ID" value="KAH0937042.1"/>
    <property type="molecule type" value="Genomic_DNA"/>
</dbReference>
<name>A0ABQ8E6K9_BRANA</name>
<comment type="caution">
    <text evidence="1">The sequence shown here is derived from an EMBL/GenBank/DDBJ whole genome shotgun (WGS) entry which is preliminary data.</text>
</comment>
<feature type="non-terminal residue" evidence="1">
    <location>
        <position position="1"/>
    </location>
</feature>